<keyword evidence="10" id="KW-1185">Reference proteome</keyword>
<keyword evidence="1" id="KW-0813">Transport</keyword>
<dbReference type="AlphaFoldDB" id="A0A0M4FP35"/>
<dbReference type="EMBL" id="CP012600">
    <property type="protein sequence ID" value="ALC80534.1"/>
    <property type="molecule type" value="Genomic_DNA"/>
</dbReference>
<sequence>MSYLTIDKISLSFGNVNVLKNLSLSIEKGELVTLLGPSGCGKSSLLRTIAGLTAANKGNINIDERTITHLPPKDRQVGMVFQSYALFPNMTVYENVAFGLKMLKMSKELIQEKVTAILQLVGIQEKENAYPHELSGGQQQRAALARSVVVEPKILLLDEPLSALDAQIRKNLQTQLRLIQQKLGITMIFVTHDQEEAMAISDRIYLMNNGEIAQVGTPEELYTKPNSEFTARFIGNYNVLTRAQIDCIFNSKHEFTGETFAIRPEAFNAESSKACFSINGKVQDITILGNIVRYELKVGGVSIMVEQLHHSNKRIMYNEEKTLFIEREDVISFQ</sequence>
<dbReference type="PROSITE" id="PS00211">
    <property type="entry name" value="ABC_TRANSPORTER_1"/>
    <property type="match status" value="1"/>
</dbReference>
<dbReference type="SUPFAM" id="SSF50331">
    <property type="entry name" value="MOP-like"/>
    <property type="match status" value="1"/>
</dbReference>
<feature type="domain" description="ABC transporter" evidence="8">
    <location>
        <begin position="4"/>
        <end position="234"/>
    </location>
</feature>
<dbReference type="GO" id="GO:0043190">
    <property type="term" value="C:ATP-binding cassette (ABC) transporter complex"/>
    <property type="evidence" value="ECO:0007669"/>
    <property type="project" value="InterPro"/>
</dbReference>
<dbReference type="GO" id="GO:0005524">
    <property type="term" value="F:ATP binding"/>
    <property type="evidence" value="ECO:0007669"/>
    <property type="project" value="UniProtKB-KW"/>
</dbReference>
<dbReference type="GO" id="GO:0016887">
    <property type="term" value="F:ATP hydrolysis activity"/>
    <property type="evidence" value="ECO:0007669"/>
    <property type="project" value="InterPro"/>
</dbReference>
<dbReference type="InterPro" id="IPR003439">
    <property type="entry name" value="ABC_transporter-like_ATP-bd"/>
</dbReference>
<dbReference type="PATRIC" id="fig|1441095.3.peg.484"/>
<protein>
    <recommendedName>
        <fullName evidence="7">Carnitine transport ATP-binding protein OpuCA</fullName>
        <ecNumber evidence="6">7.6.2.9</ecNumber>
    </recommendedName>
</protein>
<evidence type="ECO:0000256" key="3">
    <source>
        <dbReference type="ARBA" id="ARBA00022840"/>
    </source>
</evidence>
<accession>A0A0M4FP35</accession>
<gene>
    <name evidence="9" type="ORF">AM592_02250</name>
</gene>
<dbReference type="RefSeq" id="WP_053602270.1">
    <property type="nucleotide sequence ID" value="NZ_CP012600.1"/>
</dbReference>
<dbReference type="Gene3D" id="3.40.50.300">
    <property type="entry name" value="P-loop containing nucleotide triphosphate hydrolases"/>
    <property type="match status" value="1"/>
</dbReference>
<evidence type="ECO:0000313" key="9">
    <source>
        <dbReference type="EMBL" id="ALC80534.1"/>
    </source>
</evidence>
<dbReference type="InterPro" id="IPR027417">
    <property type="entry name" value="P-loop_NTPase"/>
</dbReference>
<evidence type="ECO:0000256" key="5">
    <source>
        <dbReference type="ARBA" id="ARBA00063934"/>
    </source>
</evidence>
<evidence type="ECO:0000313" key="10">
    <source>
        <dbReference type="Proteomes" id="UP000067625"/>
    </source>
</evidence>
<dbReference type="FunFam" id="3.40.50.300:FF:000425">
    <property type="entry name" value="Probable ABC transporter, ATP-binding subunit"/>
    <property type="match status" value="1"/>
</dbReference>
<organism evidence="9 10">
    <name type="scientific">Bacillus gobiensis</name>
    <dbReference type="NCBI Taxonomy" id="1441095"/>
    <lineage>
        <taxon>Bacteria</taxon>
        <taxon>Bacillati</taxon>
        <taxon>Bacillota</taxon>
        <taxon>Bacilli</taxon>
        <taxon>Bacillales</taxon>
        <taxon>Bacillaceae</taxon>
        <taxon>Bacillus</taxon>
    </lineage>
</organism>
<dbReference type="SUPFAM" id="SSF52540">
    <property type="entry name" value="P-loop containing nucleoside triphosphate hydrolases"/>
    <property type="match status" value="1"/>
</dbReference>
<dbReference type="InterPro" id="IPR003593">
    <property type="entry name" value="AAA+_ATPase"/>
</dbReference>
<keyword evidence="3 9" id="KW-0067">ATP-binding</keyword>
<evidence type="ECO:0000256" key="4">
    <source>
        <dbReference type="ARBA" id="ARBA00052482"/>
    </source>
</evidence>
<dbReference type="SMART" id="SM00382">
    <property type="entry name" value="AAA"/>
    <property type="match status" value="1"/>
</dbReference>
<evidence type="ECO:0000256" key="1">
    <source>
        <dbReference type="ARBA" id="ARBA00022448"/>
    </source>
</evidence>
<dbReference type="PANTHER" id="PTHR42781:SF4">
    <property type="entry name" value="SPERMIDINE_PUTRESCINE IMPORT ATP-BINDING PROTEIN POTA"/>
    <property type="match status" value="1"/>
</dbReference>
<reference evidence="9 10" key="2">
    <citation type="journal article" date="2016" name="Int. J. Syst. Evol. Microbiol.">
        <title>Bacillus gobiensis sp. nov., isolated from a soil sample.</title>
        <authorList>
            <person name="Liu B."/>
            <person name="Liu G.H."/>
            <person name="Cetin S."/>
            <person name="Schumann P."/>
            <person name="Pan Z.Z."/>
            <person name="Chen Q.Q."/>
        </authorList>
    </citation>
    <scope>NUCLEOTIDE SEQUENCE [LARGE SCALE GENOMIC DNA]</scope>
    <source>
        <strain evidence="9 10">FJAT-4402</strain>
    </source>
</reference>
<evidence type="ECO:0000256" key="6">
    <source>
        <dbReference type="ARBA" id="ARBA00066388"/>
    </source>
</evidence>
<dbReference type="InterPro" id="IPR050093">
    <property type="entry name" value="ABC_SmlMolc_Importer"/>
</dbReference>
<dbReference type="GO" id="GO:0015418">
    <property type="term" value="F:ABC-type quaternary ammonium compound transporting activity"/>
    <property type="evidence" value="ECO:0007669"/>
    <property type="project" value="UniProtKB-EC"/>
</dbReference>
<dbReference type="OrthoDB" id="9790614at2"/>
<dbReference type="Pfam" id="PF08402">
    <property type="entry name" value="TOBE_2"/>
    <property type="match status" value="1"/>
</dbReference>
<dbReference type="STRING" id="1441095.AM592_02250"/>
<comment type="catalytic activity">
    <reaction evidence="4">
        <text>a quaternary ammonium(out) + ATP + H2O = a quaternary ammonium(in) + ADP + phosphate + H(+)</text>
        <dbReference type="Rhea" id="RHEA:11036"/>
        <dbReference type="ChEBI" id="CHEBI:15377"/>
        <dbReference type="ChEBI" id="CHEBI:15378"/>
        <dbReference type="ChEBI" id="CHEBI:30616"/>
        <dbReference type="ChEBI" id="CHEBI:35267"/>
        <dbReference type="ChEBI" id="CHEBI:43474"/>
        <dbReference type="ChEBI" id="CHEBI:456216"/>
        <dbReference type="EC" id="7.6.2.9"/>
    </reaction>
</comment>
<dbReference type="InterPro" id="IPR008995">
    <property type="entry name" value="Mo/tungstate-bd_C_term_dom"/>
</dbReference>
<dbReference type="PROSITE" id="PS50893">
    <property type="entry name" value="ABC_TRANSPORTER_2"/>
    <property type="match status" value="1"/>
</dbReference>
<dbReference type="EC" id="7.6.2.9" evidence="6"/>
<name>A0A0M4FP35_9BACI</name>
<keyword evidence="2" id="KW-0547">Nucleotide-binding</keyword>
<comment type="subunit">
    <text evidence="5">The complex is composed of two ATP-binding proteins (OpuCA), two transmembrane proteins (OpuCB and OpuCD) and a solute-binding protein (OpuCC).</text>
</comment>
<dbReference type="Proteomes" id="UP000067625">
    <property type="component" value="Chromosome"/>
</dbReference>
<dbReference type="Pfam" id="PF00005">
    <property type="entry name" value="ABC_tran"/>
    <property type="match status" value="1"/>
</dbReference>
<proteinExistence type="predicted"/>
<evidence type="ECO:0000259" key="8">
    <source>
        <dbReference type="PROSITE" id="PS50893"/>
    </source>
</evidence>
<dbReference type="InterPro" id="IPR017871">
    <property type="entry name" value="ABC_transporter-like_CS"/>
</dbReference>
<reference evidence="10" key="1">
    <citation type="submission" date="2015-08" db="EMBL/GenBank/DDBJ databases">
        <title>Genome sequencing project for genomic taxonomy and phylogenomics of Bacillus-like bacteria.</title>
        <authorList>
            <person name="Liu B."/>
            <person name="Wang J."/>
            <person name="Zhu Y."/>
            <person name="Liu G."/>
            <person name="Chen Q."/>
            <person name="Chen Z."/>
            <person name="Lan J."/>
            <person name="Che J."/>
            <person name="Ge C."/>
            <person name="Shi H."/>
            <person name="Pan Z."/>
            <person name="Liu X."/>
        </authorList>
    </citation>
    <scope>NUCLEOTIDE SEQUENCE [LARGE SCALE GENOMIC DNA]</scope>
    <source>
        <strain evidence="10">FJAT-4402</strain>
    </source>
</reference>
<dbReference type="InterPro" id="IPR013611">
    <property type="entry name" value="Transp-assoc_OB_typ2"/>
</dbReference>
<evidence type="ECO:0000256" key="7">
    <source>
        <dbReference type="ARBA" id="ARBA00070305"/>
    </source>
</evidence>
<evidence type="ECO:0000256" key="2">
    <source>
        <dbReference type="ARBA" id="ARBA00022741"/>
    </source>
</evidence>
<dbReference type="PANTHER" id="PTHR42781">
    <property type="entry name" value="SPERMIDINE/PUTRESCINE IMPORT ATP-BINDING PROTEIN POTA"/>
    <property type="match status" value="1"/>
</dbReference>